<dbReference type="Pfam" id="PF00067">
    <property type="entry name" value="p450"/>
    <property type="match status" value="1"/>
</dbReference>
<keyword evidence="4 9" id="KW-0349">Heme</keyword>
<comment type="similarity">
    <text evidence="3">Belongs to the cytochrome P450 family.</text>
</comment>
<dbReference type="SUPFAM" id="SSF48264">
    <property type="entry name" value="Cytochrome P450"/>
    <property type="match status" value="1"/>
</dbReference>
<name>A0A165SDD1_9AGAM</name>
<sequence length="545" mass="61327">MARAPLEAAPAMDTLAYLIASVILVGTLYRWIRRPSISHIRGPRPELFFGNIRDIIKRSNVEVMLEWQEEFGSVFRFQSLFGSKKLIVADPRALHYILNTAAYEFPKPGPFRAVLRALSGPNLVVAEGDDHKKHRRLMAPAFGARETKAYLSIFKSCADKMVAKWQDAVVHSDDKESTVMDVHHSLLQATLEALCEATFDFQMDNKRGDDLRKLYGNFNNDAFPPNGAIFSALLDWIPVWIITPLLRILPVKNLAFMRKHKRQTYEIATEIVAEKAHALSEGIESRDLCSLLVKANASEEAKNLRLTLDELCAQSSVVFIAGHDTTTVTLTFGLWQLARHTDVQTRLRNEVRTSLASARARGKADLSAEDMEGMSYLQVVMKEILRLHPAVAQIARSAGKDCVLHLSYPIKTASGELIKQIAVPKGTEIVVAMACYNRNKNIWGEDAHKFRPDRWLTEEQPWKSETSVGVIGNLASFLSGTRSCLGWKFAMIEMQCFLVEIIDQFELRATKNIRPWGDNLTYPLVDGEEEKGAQMPLRISMASRD</sequence>
<dbReference type="Proteomes" id="UP000076761">
    <property type="component" value="Unassembled WGS sequence"/>
</dbReference>
<keyword evidence="10" id="KW-0472">Membrane</keyword>
<gene>
    <name evidence="11" type="ORF">NEOLEDRAFT_1115258</name>
</gene>
<reference evidence="11 12" key="1">
    <citation type="journal article" date="2016" name="Mol. Biol. Evol.">
        <title>Comparative Genomics of Early-Diverging Mushroom-Forming Fungi Provides Insights into the Origins of Lignocellulose Decay Capabilities.</title>
        <authorList>
            <person name="Nagy L.G."/>
            <person name="Riley R."/>
            <person name="Tritt A."/>
            <person name="Adam C."/>
            <person name="Daum C."/>
            <person name="Floudas D."/>
            <person name="Sun H."/>
            <person name="Yadav J.S."/>
            <person name="Pangilinan J."/>
            <person name="Larsson K.H."/>
            <person name="Matsuura K."/>
            <person name="Barry K."/>
            <person name="Labutti K."/>
            <person name="Kuo R."/>
            <person name="Ohm R.A."/>
            <person name="Bhattacharya S.S."/>
            <person name="Shirouzu T."/>
            <person name="Yoshinaga Y."/>
            <person name="Martin F.M."/>
            <person name="Grigoriev I.V."/>
            <person name="Hibbett D.S."/>
        </authorList>
    </citation>
    <scope>NUCLEOTIDE SEQUENCE [LARGE SCALE GENOMIC DNA]</scope>
    <source>
        <strain evidence="11 12">HHB14362 ss-1</strain>
    </source>
</reference>
<dbReference type="OrthoDB" id="1470350at2759"/>
<evidence type="ECO:0000313" key="11">
    <source>
        <dbReference type="EMBL" id="KZT24995.1"/>
    </source>
</evidence>
<dbReference type="STRING" id="1314782.A0A165SDD1"/>
<comment type="cofactor">
    <cofactor evidence="1 9">
        <name>heme</name>
        <dbReference type="ChEBI" id="CHEBI:30413"/>
    </cofactor>
</comment>
<evidence type="ECO:0000256" key="2">
    <source>
        <dbReference type="ARBA" id="ARBA00005179"/>
    </source>
</evidence>
<dbReference type="PANTHER" id="PTHR24305">
    <property type="entry name" value="CYTOCHROME P450"/>
    <property type="match status" value="1"/>
</dbReference>
<protein>
    <submittedName>
        <fullName evidence="11">Cytochrome P450</fullName>
    </submittedName>
</protein>
<evidence type="ECO:0000256" key="5">
    <source>
        <dbReference type="ARBA" id="ARBA00022723"/>
    </source>
</evidence>
<keyword evidence="12" id="KW-1185">Reference proteome</keyword>
<evidence type="ECO:0000313" key="12">
    <source>
        <dbReference type="Proteomes" id="UP000076761"/>
    </source>
</evidence>
<dbReference type="InterPro" id="IPR001128">
    <property type="entry name" value="Cyt_P450"/>
</dbReference>
<keyword evidence="5 9" id="KW-0479">Metal-binding</keyword>
<dbReference type="InterPro" id="IPR002401">
    <property type="entry name" value="Cyt_P450_E_grp-I"/>
</dbReference>
<dbReference type="PRINTS" id="PR00385">
    <property type="entry name" value="P450"/>
</dbReference>
<dbReference type="GO" id="GO:0005506">
    <property type="term" value="F:iron ion binding"/>
    <property type="evidence" value="ECO:0007669"/>
    <property type="project" value="InterPro"/>
</dbReference>
<keyword evidence="10" id="KW-0812">Transmembrane</keyword>
<keyword evidence="6" id="KW-0560">Oxidoreductase</keyword>
<dbReference type="GO" id="GO:0004497">
    <property type="term" value="F:monooxygenase activity"/>
    <property type="evidence" value="ECO:0007669"/>
    <property type="project" value="UniProtKB-KW"/>
</dbReference>
<evidence type="ECO:0000256" key="8">
    <source>
        <dbReference type="ARBA" id="ARBA00023033"/>
    </source>
</evidence>
<dbReference type="InterPro" id="IPR050121">
    <property type="entry name" value="Cytochrome_P450_monoxygenase"/>
</dbReference>
<evidence type="ECO:0000256" key="9">
    <source>
        <dbReference type="PIRSR" id="PIRSR602401-1"/>
    </source>
</evidence>
<proteinExistence type="inferred from homology"/>
<evidence type="ECO:0000256" key="7">
    <source>
        <dbReference type="ARBA" id="ARBA00023004"/>
    </source>
</evidence>
<dbReference type="GO" id="GO:0016705">
    <property type="term" value="F:oxidoreductase activity, acting on paired donors, with incorporation or reduction of molecular oxygen"/>
    <property type="evidence" value="ECO:0007669"/>
    <property type="project" value="InterPro"/>
</dbReference>
<dbReference type="AlphaFoldDB" id="A0A165SDD1"/>
<keyword evidence="7 9" id="KW-0408">Iron</keyword>
<keyword evidence="10" id="KW-1133">Transmembrane helix</keyword>
<dbReference type="GO" id="GO:0020037">
    <property type="term" value="F:heme binding"/>
    <property type="evidence" value="ECO:0007669"/>
    <property type="project" value="InterPro"/>
</dbReference>
<evidence type="ECO:0000256" key="1">
    <source>
        <dbReference type="ARBA" id="ARBA00001971"/>
    </source>
</evidence>
<dbReference type="EMBL" id="KV425574">
    <property type="protein sequence ID" value="KZT24995.1"/>
    <property type="molecule type" value="Genomic_DNA"/>
</dbReference>
<dbReference type="Gene3D" id="1.10.630.10">
    <property type="entry name" value="Cytochrome P450"/>
    <property type="match status" value="1"/>
</dbReference>
<evidence type="ECO:0000256" key="10">
    <source>
        <dbReference type="SAM" id="Phobius"/>
    </source>
</evidence>
<dbReference type="PANTHER" id="PTHR24305:SF166">
    <property type="entry name" value="CYTOCHROME P450 12A4, MITOCHONDRIAL-RELATED"/>
    <property type="match status" value="1"/>
</dbReference>
<keyword evidence="8" id="KW-0503">Monooxygenase</keyword>
<evidence type="ECO:0000256" key="4">
    <source>
        <dbReference type="ARBA" id="ARBA00022617"/>
    </source>
</evidence>
<dbReference type="InParanoid" id="A0A165SDD1"/>
<feature type="transmembrane region" description="Helical" evidence="10">
    <location>
        <begin position="15"/>
        <end position="32"/>
    </location>
</feature>
<dbReference type="PRINTS" id="PR00463">
    <property type="entry name" value="EP450I"/>
</dbReference>
<organism evidence="11 12">
    <name type="scientific">Neolentinus lepideus HHB14362 ss-1</name>
    <dbReference type="NCBI Taxonomy" id="1314782"/>
    <lineage>
        <taxon>Eukaryota</taxon>
        <taxon>Fungi</taxon>
        <taxon>Dikarya</taxon>
        <taxon>Basidiomycota</taxon>
        <taxon>Agaricomycotina</taxon>
        <taxon>Agaricomycetes</taxon>
        <taxon>Gloeophyllales</taxon>
        <taxon>Gloeophyllaceae</taxon>
        <taxon>Neolentinus</taxon>
    </lineage>
</organism>
<feature type="binding site" description="axial binding residue" evidence="9">
    <location>
        <position position="484"/>
    </location>
    <ligand>
        <name>heme</name>
        <dbReference type="ChEBI" id="CHEBI:30413"/>
    </ligand>
    <ligandPart>
        <name>Fe</name>
        <dbReference type="ChEBI" id="CHEBI:18248"/>
    </ligandPart>
</feature>
<dbReference type="InterPro" id="IPR036396">
    <property type="entry name" value="Cyt_P450_sf"/>
</dbReference>
<comment type="pathway">
    <text evidence="2">Secondary metabolite biosynthesis.</text>
</comment>
<evidence type="ECO:0000256" key="3">
    <source>
        <dbReference type="ARBA" id="ARBA00010617"/>
    </source>
</evidence>
<accession>A0A165SDD1</accession>
<evidence type="ECO:0000256" key="6">
    <source>
        <dbReference type="ARBA" id="ARBA00023002"/>
    </source>
</evidence>